<evidence type="ECO:0000259" key="3">
    <source>
        <dbReference type="PROSITE" id="PS51708"/>
    </source>
</evidence>
<dbReference type="PROSITE" id="PS51707">
    <property type="entry name" value="CYTH"/>
    <property type="match status" value="1"/>
</dbReference>
<dbReference type="SMART" id="SM00880">
    <property type="entry name" value="CHAD"/>
    <property type="match status" value="1"/>
</dbReference>
<accession>A0ABS5G8E1</accession>
<keyword evidence="5" id="KW-1185">Reference proteome</keyword>
<dbReference type="RefSeq" id="WP_172238377.1">
    <property type="nucleotide sequence ID" value="NZ_JABFDP010000019.1"/>
</dbReference>
<feature type="region of interest" description="Disordered" evidence="1">
    <location>
        <begin position="1"/>
        <end position="78"/>
    </location>
</feature>
<evidence type="ECO:0000256" key="1">
    <source>
        <dbReference type="SAM" id="MobiDB-lite"/>
    </source>
</evidence>
<dbReference type="CDD" id="cd07756">
    <property type="entry name" value="CYTH-like_Pase_CHAD"/>
    <property type="match status" value="1"/>
</dbReference>
<dbReference type="InterPro" id="IPR033469">
    <property type="entry name" value="CYTH-like_dom_sf"/>
</dbReference>
<feature type="compositionally biased region" description="Polar residues" evidence="1">
    <location>
        <begin position="19"/>
        <end position="30"/>
    </location>
</feature>
<dbReference type="InterPro" id="IPR038186">
    <property type="entry name" value="CHAD_dom_sf"/>
</dbReference>
<dbReference type="Gene3D" id="2.40.320.10">
    <property type="entry name" value="Hypothetical Protein Pfu-838710-001"/>
    <property type="match status" value="1"/>
</dbReference>
<evidence type="ECO:0000259" key="2">
    <source>
        <dbReference type="PROSITE" id="PS51707"/>
    </source>
</evidence>
<dbReference type="SMART" id="SM01118">
    <property type="entry name" value="CYTH"/>
    <property type="match status" value="1"/>
</dbReference>
<feature type="compositionally biased region" description="Low complexity" evidence="1">
    <location>
        <begin position="54"/>
        <end position="78"/>
    </location>
</feature>
<dbReference type="PANTHER" id="PTHR39569">
    <property type="entry name" value="INORGANIC TRIPHOSPHATASE"/>
    <property type="match status" value="1"/>
</dbReference>
<reference evidence="5" key="1">
    <citation type="journal article" date="2021" name="ISME J.">
        <title>Evolutionary origin and ecological implication of a unique nif island in free-living Bradyrhizobium lineages.</title>
        <authorList>
            <person name="Tao J."/>
        </authorList>
    </citation>
    <scope>NUCLEOTIDE SEQUENCE [LARGE SCALE GENOMIC DNA]</scope>
    <source>
        <strain evidence="5">SZCCT0094</strain>
    </source>
</reference>
<protein>
    <submittedName>
        <fullName evidence="4">CYTH and CHAD domain-containing protein</fullName>
    </submittedName>
</protein>
<feature type="domain" description="CYTH" evidence="2">
    <location>
        <begin position="87"/>
        <end position="286"/>
    </location>
</feature>
<feature type="compositionally biased region" description="Polar residues" evidence="1">
    <location>
        <begin position="1"/>
        <end position="11"/>
    </location>
</feature>
<name>A0ABS5G8E1_9BRAD</name>
<dbReference type="InterPro" id="IPR023577">
    <property type="entry name" value="CYTH_domain"/>
</dbReference>
<dbReference type="PROSITE" id="PS51708">
    <property type="entry name" value="CHAD"/>
    <property type="match status" value="1"/>
</dbReference>
<comment type="caution">
    <text evidence="4">The sequence shown here is derived from an EMBL/GenBank/DDBJ whole genome shotgun (WGS) entry which is preliminary data.</text>
</comment>
<sequence>MPDSNAASIQGSDRVMPGSSVQDATSSNADCTADPPSGIAPSRRIDTAGQPVSLAADSEAADPAAADAGAAPLDPARPALPDPAISGEEIELKLLVVPEQLADFNNAPIVVAHARNKGTRKHLTSVYYDTPRRQLWKNGFTLRVRQSGSRFVQTVKSQQSDDPLKRGEWEASVTSLAPDTALAAALLPEELRAAVTDSPLEPVFTADVHRHARLLDLPNATLEVAFDSGVIKAGEHSETVSEIELELKSGNPATIYEAALRLAEHGPVRPSIRSKSARGFDLAASVAPGAEKPQKLHLDPAVSLDEAFAVILRGSFHHLLQALPAAEDGRDPEGVHQMRVALRRLRAALHLMRPLGVSATLESLETDARWLAQNLSTARDLDVFLTETLPEIAEACPTVAGFDTLQSLAERQRALAYRKLRMAVADRRCAAFVLGLGALIATRGWRNDVSPDELGRLAGPALDFAGHVLAERHQTVLKRGRRFKKLPAERRHRVRLALKKLRYSIDFLLPLYGASKPARKYARTLADLQEQLGYYNDMAVTAGVIADLGTTSTDAAIAAAAITGWHAHAMAGVEQPLREAWRAFAKAPTPWGSEEA</sequence>
<evidence type="ECO:0000313" key="4">
    <source>
        <dbReference type="EMBL" id="MBR1137598.1"/>
    </source>
</evidence>
<dbReference type="SUPFAM" id="SSF55154">
    <property type="entry name" value="CYTH-like phosphatases"/>
    <property type="match status" value="1"/>
</dbReference>
<proteinExistence type="predicted"/>
<dbReference type="Proteomes" id="UP001314635">
    <property type="component" value="Unassembled WGS sequence"/>
</dbReference>
<evidence type="ECO:0000313" key="5">
    <source>
        <dbReference type="Proteomes" id="UP001314635"/>
    </source>
</evidence>
<dbReference type="InterPro" id="IPR039013">
    <property type="entry name" value="YgiF"/>
</dbReference>
<organism evidence="4 5">
    <name type="scientific">Bradyrhizobium denitrificans</name>
    <dbReference type="NCBI Taxonomy" id="2734912"/>
    <lineage>
        <taxon>Bacteria</taxon>
        <taxon>Pseudomonadati</taxon>
        <taxon>Pseudomonadota</taxon>
        <taxon>Alphaproteobacteria</taxon>
        <taxon>Hyphomicrobiales</taxon>
        <taxon>Nitrobacteraceae</taxon>
        <taxon>Bradyrhizobium</taxon>
    </lineage>
</organism>
<dbReference type="InterPro" id="IPR007899">
    <property type="entry name" value="CHAD_dom"/>
</dbReference>
<dbReference type="EMBL" id="JAFCLK010000015">
    <property type="protein sequence ID" value="MBR1137598.1"/>
    <property type="molecule type" value="Genomic_DNA"/>
</dbReference>
<dbReference type="Gene3D" id="1.40.20.10">
    <property type="entry name" value="CHAD domain"/>
    <property type="match status" value="1"/>
</dbReference>
<feature type="domain" description="CHAD" evidence="3">
    <location>
        <begin position="301"/>
        <end position="589"/>
    </location>
</feature>
<dbReference type="PANTHER" id="PTHR39569:SF1">
    <property type="entry name" value="INORGANIC TRIPHOSPHATASE"/>
    <property type="match status" value="1"/>
</dbReference>
<dbReference type="Pfam" id="PF05235">
    <property type="entry name" value="CHAD"/>
    <property type="match status" value="1"/>
</dbReference>
<dbReference type="Pfam" id="PF01928">
    <property type="entry name" value="CYTH"/>
    <property type="match status" value="1"/>
</dbReference>
<gene>
    <name evidence="4" type="ORF">JQ619_17665</name>
</gene>